<reference evidence="6 7" key="1">
    <citation type="journal article" date="2015" name="Genome Announc.">
        <title>Expanding the biotechnology potential of lactobacilli through comparative genomics of 213 strains and associated genera.</title>
        <authorList>
            <person name="Sun Z."/>
            <person name="Harris H.M."/>
            <person name="McCann A."/>
            <person name="Guo C."/>
            <person name="Argimon S."/>
            <person name="Zhang W."/>
            <person name="Yang X."/>
            <person name="Jeffery I.B."/>
            <person name="Cooney J.C."/>
            <person name="Kagawa T.F."/>
            <person name="Liu W."/>
            <person name="Song Y."/>
            <person name="Salvetti E."/>
            <person name="Wrobel A."/>
            <person name="Rasinkangas P."/>
            <person name="Parkhill J."/>
            <person name="Rea M.C."/>
            <person name="O'Sullivan O."/>
            <person name="Ritari J."/>
            <person name="Douillard F.P."/>
            <person name="Paul Ross R."/>
            <person name="Yang R."/>
            <person name="Briner A.E."/>
            <person name="Felis G.E."/>
            <person name="de Vos W.M."/>
            <person name="Barrangou R."/>
            <person name="Klaenhammer T.R."/>
            <person name="Caufield P.W."/>
            <person name="Cui Y."/>
            <person name="Zhang H."/>
            <person name="O'Toole P.W."/>
        </authorList>
    </citation>
    <scope>NUCLEOTIDE SEQUENCE [LARGE SCALE GENOMIC DNA]</scope>
    <source>
        <strain evidence="6 7">DSM 16043</strain>
    </source>
</reference>
<keyword evidence="7" id="KW-1185">Reference proteome</keyword>
<dbReference type="EMBL" id="AZFM01000001">
    <property type="protein sequence ID" value="KRL91516.1"/>
    <property type="molecule type" value="Genomic_DNA"/>
</dbReference>
<comment type="cofactor">
    <cofactor evidence="3">
        <name>FAD</name>
        <dbReference type="ChEBI" id="CHEBI:57692"/>
    </cofactor>
    <text evidence="3">Binds 1 FAD per subunit.</text>
</comment>
<evidence type="ECO:0000256" key="1">
    <source>
        <dbReference type="ARBA" id="ARBA00022630"/>
    </source>
</evidence>
<keyword evidence="2 3" id="KW-0274">FAD</keyword>
<dbReference type="PRINTS" id="PR00368">
    <property type="entry name" value="FADPNR"/>
</dbReference>
<dbReference type="GO" id="GO:0016491">
    <property type="term" value="F:oxidoreductase activity"/>
    <property type="evidence" value="ECO:0007669"/>
    <property type="project" value="InterPro"/>
</dbReference>
<evidence type="ECO:0000313" key="6">
    <source>
        <dbReference type="EMBL" id="KRL91516.1"/>
    </source>
</evidence>
<evidence type="ECO:0000256" key="2">
    <source>
        <dbReference type="ARBA" id="ARBA00022827"/>
    </source>
</evidence>
<keyword evidence="3" id="KW-0520">NAD</keyword>
<dbReference type="InterPro" id="IPR036188">
    <property type="entry name" value="FAD/NAD-bd_sf"/>
</dbReference>
<keyword evidence="1" id="KW-0285">Flavoprotein</keyword>
<keyword evidence="3" id="KW-0547">Nucleotide-binding</keyword>
<dbReference type="Proteomes" id="UP000051036">
    <property type="component" value="Unassembled WGS sequence"/>
</dbReference>
<dbReference type="PANTHER" id="PTHR43014">
    <property type="entry name" value="MERCURIC REDUCTASE"/>
    <property type="match status" value="1"/>
</dbReference>
<dbReference type="Pfam" id="PF07992">
    <property type="entry name" value="Pyr_redox_2"/>
    <property type="match status" value="1"/>
</dbReference>
<feature type="binding site" evidence="3">
    <location>
        <begin position="170"/>
        <end position="177"/>
    </location>
    <ligand>
        <name>NAD(+)</name>
        <dbReference type="ChEBI" id="CHEBI:57540"/>
    </ligand>
</feature>
<dbReference type="PRINTS" id="PR00411">
    <property type="entry name" value="PNDRDTASEI"/>
</dbReference>
<feature type="binding site" evidence="3">
    <location>
        <position position="298"/>
    </location>
    <ligand>
        <name>FAD</name>
        <dbReference type="ChEBI" id="CHEBI:57692"/>
    </ligand>
</feature>
<dbReference type="PATRIC" id="fig|1423763.3.peg.64"/>
<dbReference type="AlphaFoldDB" id="A0A0R1UDN8"/>
<protein>
    <submittedName>
        <fullName evidence="6">Glutathione reductase</fullName>
    </submittedName>
</protein>
<dbReference type="InterPro" id="IPR001100">
    <property type="entry name" value="Pyr_nuc-diS_OxRdtase"/>
</dbReference>
<dbReference type="GO" id="GO:0000166">
    <property type="term" value="F:nucleotide binding"/>
    <property type="evidence" value="ECO:0007669"/>
    <property type="project" value="UniProtKB-KW"/>
</dbReference>
<evidence type="ECO:0000256" key="3">
    <source>
        <dbReference type="PIRSR" id="PIRSR000350-3"/>
    </source>
</evidence>
<dbReference type="SUPFAM" id="SSF51905">
    <property type="entry name" value="FAD/NAD(P)-binding domain"/>
    <property type="match status" value="1"/>
</dbReference>
<dbReference type="RefSeq" id="WP_057797050.1">
    <property type="nucleotide sequence ID" value="NZ_AZFM01000001.1"/>
</dbReference>
<name>A0A0R1UDN8_9LACO</name>
<feature type="disulfide bond" description="Redox-active" evidence="4">
    <location>
        <begin position="40"/>
        <end position="45"/>
    </location>
</feature>
<dbReference type="InterPro" id="IPR016156">
    <property type="entry name" value="FAD/NAD-linked_Rdtase_dimer_sf"/>
</dbReference>
<accession>A0A0R1UDN8</accession>
<evidence type="ECO:0000256" key="4">
    <source>
        <dbReference type="PIRSR" id="PIRSR000350-4"/>
    </source>
</evidence>
<proteinExistence type="predicted"/>
<dbReference type="InterPro" id="IPR023753">
    <property type="entry name" value="FAD/NAD-binding_dom"/>
</dbReference>
<dbReference type="PANTHER" id="PTHR43014:SF5">
    <property type="entry name" value="GLUTATHIONE REDUCTASE (NADPH)"/>
    <property type="match status" value="1"/>
</dbReference>
<dbReference type="Gene3D" id="3.30.390.30">
    <property type="match status" value="1"/>
</dbReference>
<evidence type="ECO:0000313" key="7">
    <source>
        <dbReference type="Proteomes" id="UP000051036"/>
    </source>
</evidence>
<dbReference type="SUPFAM" id="SSF55424">
    <property type="entry name" value="FAD/NAD-linked reductases, dimerisation (C-terminal) domain"/>
    <property type="match status" value="1"/>
</dbReference>
<evidence type="ECO:0000259" key="5">
    <source>
        <dbReference type="Pfam" id="PF07992"/>
    </source>
</evidence>
<organism evidence="6 7">
    <name type="scientific">Lactobacillus kalixensis DSM 16043</name>
    <dbReference type="NCBI Taxonomy" id="1423763"/>
    <lineage>
        <taxon>Bacteria</taxon>
        <taxon>Bacillati</taxon>
        <taxon>Bacillota</taxon>
        <taxon>Bacilli</taxon>
        <taxon>Lactobacillales</taxon>
        <taxon>Lactobacillaceae</taxon>
        <taxon>Lactobacillus</taxon>
    </lineage>
</organism>
<comment type="caution">
    <text evidence="6">The sequence shown here is derived from an EMBL/GenBank/DDBJ whole genome shotgun (WGS) entry which is preliminary data.</text>
</comment>
<dbReference type="STRING" id="1423763.FC46_GL000065"/>
<gene>
    <name evidence="6" type="ORF">FC46_GL000065</name>
</gene>
<dbReference type="OrthoDB" id="9800167at2"/>
<sequence length="445" mass="48959">MKYDYIIIGSGPVAIHLRAKLKNTTKSVLVIEKGFWGGTCPNTGCQPKIFMEGTVRPVLASQYLEGKGIEEAAKIDWSSLMSRKKKIWGAFRKNARANTTTEQVATVQGKGIITGPHTVRVEDQEYEGENIVIATGLEPRKLNVPGDEYAITNNEFFELDQLPKRAVVVGGGYVALELATILNAAGVETTILQHSDRLLRPFDQDFVEKLQEIMEERGINFHLNAPIKEITKNGDQYTVTTANGDSFATDLVINAAGRKPVVEDMGLEEVGIEFDLAKGIKVNEHLQTNIPSIFAAGDVADNGQANLTPVAWVDAYHIYDFLEKGVTKPIKYPPVATNAFTYPEIAQVGIRESDMQAGDYVKTLDLADTFIAIGEGDPNAKLKVIFNKNGEVIGASELSINAADDINNFLPLIGRKDPIKFVNDNLTYTFPALANNLDEIFRYFD</sequence>
<dbReference type="Gene3D" id="3.50.50.60">
    <property type="entry name" value="FAD/NAD(P)-binding domain"/>
    <property type="match status" value="2"/>
</dbReference>
<feature type="binding site" evidence="3">
    <location>
        <position position="111"/>
    </location>
    <ligand>
        <name>FAD</name>
        <dbReference type="ChEBI" id="CHEBI:57692"/>
    </ligand>
</feature>
<feature type="domain" description="FAD/NAD(P)-binding" evidence="5">
    <location>
        <begin position="3"/>
        <end position="312"/>
    </location>
</feature>
<dbReference type="PIRSF" id="PIRSF000350">
    <property type="entry name" value="Mercury_reductase_MerA"/>
    <property type="match status" value="1"/>
</dbReference>
<feature type="binding site" evidence="3">
    <location>
        <position position="257"/>
    </location>
    <ligand>
        <name>NAD(+)</name>
        <dbReference type="ChEBI" id="CHEBI:57540"/>
    </ligand>
</feature>